<dbReference type="Gene3D" id="1.10.238.10">
    <property type="entry name" value="EF-hand"/>
    <property type="match status" value="1"/>
</dbReference>
<feature type="transmembrane region" description="Helical" evidence="11">
    <location>
        <begin position="910"/>
        <end position="935"/>
    </location>
</feature>
<dbReference type="InterPro" id="IPR050835">
    <property type="entry name" value="ABC_transporter_sub-D"/>
</dbReference>
<evidence type="ECO:0000256" key="2">
    <source>
        <dbReference type="ARBA" id="ARBA00008575"/>
    </source>
</evidence>
<dbReference type="Pfam" id="PF00520">
    <property type="entry name" value="Ion_trans"/>
    <property type="match status" value="1"/>
</dbReference>
<feature type="compositionally biased region" description="Low complexity" evidence="10">
    <location>
        <begin position="555"/>
        <end position="566"/>
    </location>
</feature>
<keyword evidence="5" id="KW-0547">Nucleotide-binding</keyword>
<keyword evidence="6" id="KW-0106">Calcium</keyword>
<evidence type="ECO:0000256" key="10">
    <source>
        <dbReference type="SAM" id="MobiDB-lite"/>
    </source>
</evidence>
<evidence type="ECO:0000256" key="5">
    <source>
        <dbReference type="ARBA" id="ARBA00022741"/>
    </source>
</evidence>
<dbReference type="OrthoDB" id="425798at2759"/>
<dbReference type="InterPro" id="IPR032106">
    <property type="entry name" value="2-oxogl_dehyd_N"/>
</dbReference>
<evidence type="ECO:0000256" key="7">
    <source>
        <dbReference type="ARBA" id="ARBA00022840"/>
    </source>
</evidence>
<dbReference type="GO" id="GO:0005216">
    <property type="term" value="F:monoatomic ion channel activity"/>
    <property type="evidence" value="ECO:0007669"/>
    <property type="project" value="InterPro"/>
</dbReference>
<accession>A0A1Q9DLB7</accession>
<feature type="transmembrane region" description="Helical" evidence="11">
    <location>
        <begin position="820"/>
        <end position="843"/>
    </location>
</feature>
<gene>
    <name evidence="13" type="ORF">AK812_SmicGene21856</name>
</gene>
<dbReference type="GO" id="GO:0005524">
    <property type="term" value="F:ATP binding"/>
    <property type="evidence" value="ECO:0007669"/>
    <property type="project" value="UniProtKB-KW"/>
</dbReference>
<proteinExistence type="inferred from homology"/>
<dbReference type="Pfam" id="PF00005">
    <property type="entry name" value="ABC_tran"/>
    <property type="match status" value="1"/>
</dbReference>
<organism evidence="13 14">
    <name type="scientific">Symbiodinium microadriaticum</name>
    <name type="common">Dinoflagellate</name>
    <name type="synonym">Zooxanthella microadriatica</name>
    <dbReference type="NCBI Taxonomy" id="2951"/>
    <lineage>
        <taxon>Eukaryota</taxon>
        <taxon>Sar</taxon>
        <taxon>Alveolata</taxon>
        <taxon>Dinophyceae</taxon>
        <taxon>Suessiales</taxon>
        <taxon>Symbiodiniaceae</taxon>
        <taxon>Symbiodinium</taxon>
    </lineage>
</organism>
<comment type="caution">
    <text evidence="13">The sequence shown here is derived from an EMBL/GenBank/DDBJ whole genome shotgun (WGS) entry which is preliminary data.</text>
</comment>
<evidence type="ECO:0000256" key="4">
    <source>
        <dbReference type="ARBA" id="ARBA00022692"/>
    </source>
</evidence>
<feature type="compositionally biased region" description="Low complexity" evidence="10">
    <location>
        <begin position="600"/>
        <end position="611"/>
    </location>
</feature>
<keyword evidence="9 11" id="KW-0472">Membrane</keyword>
<dbReference type="GO" id="GO:0005886">
    <property type="term" value="C:plasma membrane"/>
    <property type="evidence" value="ECO:0007669"/>
    <property type="project" value="TreeGrafter"/>
</dbReference>
<evidence type="ECO:0000256" key="3">
    <source>
        <dbReference type="ARBA" id="ARBA00022448"/>
    </source>
</evidence>
<sequence length="1087" mass="121865">MKCEDAMQLLWVRYSMPDAPQQRAQSFLAKSLSDIVLDYRSVAQNYSELVLNSLSFHVSPGERVLIVLPPSGGKSLLLRSLAGLWSHTSGSVEVVSDAMFVQGFEFPSLPLRQLLCYPEPAEGDAELVLPLVGLQSLLPAAERAANWEDLLSQEQQQRLSFARVLLRGPSLAVLDEPLASLDAEEASQLLQQLPAETAVLTLSRTKRLAAVHGRVLELEVPTTETWVGVGGVAQQAGALHFGEAQASWTTCTSRPQDWPHQKLGVEAFRRFCLKGGPSFQGFKQKVGQRSTTFGFAEGPYLEAGEASAPSQPGEPWLWTEEQIASTAEATADNARSAIYDAVSWLANTVLSVCGAMKAVLAARRSVPRCATRLQGLGRRYLYEDAVASGANARYLENLYLQWKVNPAKLDSKWNDYFRSLEAMEPPRLPTLDEVSNESMSPSVTPHGLLRPDHTRSLEAIDSEEWAPVWLTEEDDEKVECPKMSRPSTPGVQMLGHEGAGFLQDPPDRLWISEELAELRRVLEKQHEEVVRQFREQRETILQNVQMPDFVGRVRSLASSAESGGAATMSCPPERPRRPSTTSTTGLRPRRNSQMSNNGRPPTLVPSLPSPTKSHRATFTPKLFSSLTRVDEELRSKAAQVDADKAAASRKSEKSFDALHRPSICQRIVQTPAFDVLFAFLILTNAVFIGVEVQWGLDHPHDEDHWLFQWGRNIYTILFSLELFMRLGAQGKLFLCGEDRRWNCLDSIIVIASWWEAALEIQLWLTEEGSRSNFAGITGIRTLRIVRITRLVKVARLARFLRFVMALRTLTQSIIYTLKSLIWAMVLLLLIVYSFGILFTQVVADIIKEHAQLIEQQAGLTAEQIEAKLEAKRVGEQYFGSLWKSMVSLYMSIAGGVSWEQVLVPLEASGWIWVIAFIFYIAFSTLAVLNVVTGVFCQSAIESAQSDHDMVIQSILNNKEAHIEKIKMLFTEIDAAESGVITFQMFQERIMSQEVQTYFESIDLDVWDAWTFFKLLDMDAGGAVEIEEFLLGCLRLRGNAKAMDIAKLCHDQTWLIREQARFWEFVESELYHMQVQMTSMAGQRTNSR</sequence>
<dbReference type="InterPro" id="IPR027417">
    <property type="entry name" value="P-loop_NTPase"/>
</dbReference>
<reference evidence="13 14" key="1">
    <citation type="submission" date="2016-02" db="EMBL/GenBank/DDBJ databases">
        <title>Genome analysis of coral dinoflagellate symbionts highlights evolutionary adaptations to a symbiotic lifestyle.</title>
        <authorList>
            <person name="Aranda M."/>
            <person name="Li Y."/>
            <person name="Liew Y.J."/>
            <person name="Baumgarten S."/>
            <person name="Simakov O."/>
            <person name="Wilson M."/>
            <person name="Piel J."/>
            <person name="Ashoor H."/>
            <person name="Bougouffa S."/>
            <person name="Bajic V.B."/>
            <person name="Ryu T."/>
            <person name="Ravasi T."/>
            <person name="Bayer T."/>
            <person name="Micklem G."/>
            <person name="Kim H."/>
            <person name="Bhak J."/>
            <person name="Lajeunesse T.C."/>
            <person name="Voolstra C.R."/>
        </authorList>
    </citation>
    <scope>NUCLEOTIDE SEQUENCE [LARGE SCALE GENOMIC DNA]</scope>
    <source>
        <strain evidence="13 14">CCMP2467</strain>
    </source>
</reference>
<dbReference type="InterPro" id="IPR018247">
    <property type="entry name" value="EF_Hand_1_Ca_BS"/>
</dbReference>
<dbReference type="SUPFAM" id="SSF47473">
    <property type="entry name" value="EF-hand"/>
    <property type="match status" value="1"/>
</dbReference>
<evidence type="ECO:0000256" key="6">
    <source>
        <dbReference type="ARBA" id="ARBA00022837"/>
    </source>
</evidence>
<dbReference type="PROSITE" id="PS00018">
    <property type="entry name" value="EF_HAND_1"/>
    <property type="match status" value="1"/>
</dbReference>
<evidence type="ECO:0000256" key="1">
    <source>
        <dbReference type="ARBA" id="ARBA00004141"/>
    </source>
</evidence>
<comment type="subcellular location">
    <subcellularLocation>
        <location evidence="1">Membrane</location>
        <topology evidence="1">Multi-pass membrane protein</topology>
    </subcellularLocation>
</comment>
<feature type="region of interest" description="Disordered" evidence="10">
    <location>
        <begin position="555"/>
        <end position="616"/>
    </location>
</feature>
<name>A0A1Q9DLB7_SYMMI</name>
<evidence type="ECO:0000259" key="12">
    <source>
        <dbReference type="PROSITE" id="PS50893"/>
    </source>
</evidence>
<keyword evidence="7 13" id="KW-0067">ATP-binding</keyword>
<dbReference type="GO" id="GO:0016887">
    <property type="term" value="F:ATP hydrolysis activity"/>
    <property type="evidence" value="ECO:0007669"/>
    <property type="project" value="InterPro"/>
</dbReference>
<comment type="similarity">
    <text evidence="2">Belongs to the ABC transporter superfamily. ABCD family. Peroxisomal fatty acyl CoA transporter (TC 3.A.1.203) subfamily.</text>
</comment>
<keyword evidence="3" id="KW-0813">Transport</keyword>
<dbReference type="PANTHER" id="PTHR11384">
    <property type="entry name" value="ATP-BINDING CASSETTE, SUB-FAMILY D MEMBER"/>
    <property type="match status" value="1"/>
</dbReference>
<dbReference type="SMART" id="SM00382">
    <property type="entry name" value="AAA"/>
    <property type="match status" value="1"/>
</dbReference>
<dbReference type="InterPro" id="IPR011992">
    <property type="entry name" value="EF-hand-dom_pair"/>
</dbReference>
<dbReference type="AlphaFoldDB" id="A0A1Q9DLB7"/>
<keyword evidence="14" id="KW-1185">Reference proteome</keyword>
<dbReference type="Gene3D" id="1.10.287.70">
    <property type="match status" value="1"/>
</dbReference>
<dbReference type="InterPro" id="IPR003439">
    <property type="entry name" value="ABC_transporter-like_ATP-bd"/>
</dbReference>
<keyword evidence="4 11" id="KW-0812">Transmembrane</keyword>
<evidence type="ECO:0000256" key="9">
    <source>
        <dbReference type="ARBA" id="ARBA00023136"/>
    </source>
</evidence>
<dbReference type="PROSITE" id="PS50893">
    <property type="entry name" value="ABC_TRANSPORTER_2"/>
    <property type="match status" value="1"/>
</dbReference>
<dbReference type="InterPro" id="IPR003593">
    <property type="entry name" value="AAA+_ATPase"/>
</dbReference>
<dbReference type="InterPro" id="IPR027359">
    <property type="entry name" value="Volt_channel_dom_sf"/>
</dbReference>
<dbReference type="Gene3D" id="1.20.120.350">
    <property type="entry name" value="Voltage-gated potassium channels. Chain C"/>
    <property type="match status" value="1"/>
</dbReference>
<protein>
    <submittedName>
        <fullName evidence="13">Putative ABC transporter ATP-binding protein</fullName>
    </submittedName>
</protein>
<keyword evidence="8 11" id="KW-1133">Transmembrane helix</keyword>
<evidence type="ECO:0000256" key="8">
    <source>
        <dbReference type="ARBA" id="ARBA00022989"/>
    </source>
</evidence>
<dbReference type="SUPFAM" id="SSF52540">
    <property type="entry name" value="P-loop containing nucleoside triphosphate hydrolases"/>
    <property type="match status" value="1"/>
</dbReference>
<dbReference type="Pfam" id="PF16078">
    <property type="entry name" value="2-oxogl_dehyd_N"/>
    <property type="match status" value="1"/>
</dbReference>
<feature type="transmembrane region" description="Helical" evidence="11">
    <location>
        <begin position="877"/>
        <end position="898"/>
    </location>
</feature>
<dbReference type="EMBL" id="LSRX01000484">
    <property type="protein sequence ID" value="OLP95961.1"/>
    <property type="molecule type" value="Genomic_DNA"/>
</dbReference>
<evidence type="ECO:0000313" key="14">
    <source>
        <dbReference type="Proteomes" id="UP000186817"/>
    </source>
</evidence>
<evidence type="ECO:0000313" key="13">
    <source>
        <dbReference type="EMBL" id="OLP95961.1"/>
    </source>
</evidence>
<feature type="region of interest" description="Disordered" evidence="10">
    <location>
        <begin position="430"/>
        <end position="450"/>
    </location>
</feature>
<dbReference type="PANTHER" id="PTHR11384:SF59">
    <property type="entry name" value="LYSOSOMAL COBALAMIN TRANSPORTER ABCD4"/>
    <property type="match status" value="1"/>
</dbReference>
<dbReference type="SUPFAM" id="SSF81324">
    <property type="entry name" value="Voltage-gated potassium channels"/>
    <property type="match status" value="1"/>
</dbReference>
<dbReference type="InterPro" id="IPR005821">
    <property type="entry name" value="Ion_trans_dom"/>
</dbReference>
<feature type="domain" description="ABC transporter" evidence="12">
    <location>
        <begin position="30"/>
        <end position="254"/>
    </location>
</feature>
<evidence type="ECO:0000256" key="11">
    <source>
        <dbReference type="SAM" id="Phobius"/>
    </source>
</evidence>
<dbReference type="Proteomes" id="UP000186817">
    <property type="component" value="Unassembled WGS sequence"/>
</dbReference>
<dbReference type="Gene3D" id="3.40.50.300">
    <property type="entry name" value="P-loop containing nucleotide triphosphate hydrolases"/>
    <property type="match status" value="1"/>
</dbReference>